<dbReference type="AlphaFoldDB" id="A0A2T0A4P1"/>
<reference evidence="2 3" key="1">
    <citation type="journal article" date="2018" name="Elife">
        <title>Functional genomics of lipid metabolism in the oleaginous yeast Rhodosporidium toruloides.</title>
        <authorList>
            <person name="Coradetti S.T."/>
            <person name="Pinel D."/>
            <person name="Geiselman G."/>
            <person name="Ito M."/>
            <person name="Mondo S."/>
            <person name="Reilly M.C."/>
            <person name="Cheng Y.F."/>
            <person name="Bauer S."/>
            <person name="Grigoriev I."/>
            <person name="Gladden J.M."/>
            <person name="Simmons B.A."/>
            <person name="Brem R."/>
            <person name="Arkin A.P."/>
            <person name="Skerker J.M."/>
        </authorList>
    </citation>
    <scope>NUCLEOTIDE SEQUENCE [LARGE SCALE GENOMIC DNA]</scope>
    <source>
        <strain evidence="2 3">NBRC 0880</strain>
    </source>
</reference>
<feature type="compositionally biased region" description="Polar residues" evidence="1">
    <location>
        <begin position="45"/>
        <end position="61"/>
    </location>
</feature>
<proteinExistence type="predicted"/>
<evidence type="ECO:0000256" key="1">
    <source>
        <dbReference type="SAM" id="MobiDB-lite"/>
    </source>
</evidence>
<comment type="caution">
    <text evidence="2">The sequence shown here is derived from an EMBL/GenBank/DDBJ whole genome shotgun (WGS) entry which is preliminary data.</text>
</comment>
<feature type="compositionally biased region" description="Polar residues" evidence="1">
    <location>
        <begin position="1"/>
        <end position="18"/>
    </location>
</feature>
<feature type="compositionally biased region" description="Basic residues" evidence="1">
    <location>
        <begin position="32"/>
        <end position="41"/>
    </location>
</feature>
<gene>
    <name evidence="2" type="ORF">AAT19DRAFT_15728</name>
</gene>
<sequence>MPALRNSANPLASVSPTATSNPRSLSSPPSLRKTRRSKCPARRSVQPSPEVSRTRRTTLMRQSRRDCGAPWRRWLRADRCRKTSSAWSGRRRSCCGKSWRRRKRSGIERGLSRLSGIGRRANGRLNSFRRSRDGRRRASLQRRPRPLLRHLHLSVASSSVSVHRLQRQHQQRATAAILRRRSRSGCRGSARSSSAW</sequence>
<protein>
    <submittedName>
        <fullName evidence="2">Uncharacterized protein</fullName>
    </submittedName>
</protein>
<evidence type="ECO:0000313" key="3">
    <source>
        <dbReference type="Proteomes" id="UP000239560"/>
    </source>
</evidence>
<name>A0A2T0A4P1_RHOTO</name>
<feature type="compositionally biased region" description="Low complexity" evidence="1">
    <location>
        <begin position="19"/>
        <end position="31"/>
    </location>
</feature>
<dbReference type="Proteomes" id="UP000239560">
    <property type="component" value="Unassembled WGS sequence"/>
</dbReference>
<evidence type="ECO:0000313" key="2">
    <source>
        <dbReference type="EMBL" id="PRQ72975.1"/>
    </source>
</evidence>
<dbReference type="EMBL" id="LCTV02000008">
    <property type="protein sequence ID" value="PRQ72975.1"/>
    <property type="molecule type" value="Genomic_DNA"/>
</dbReference>
<accession>A0A2T0A4P1</accession>
<organism evidence="2 3">
    <name type="scientific">Rhodotorula toruloides</name>
    <name type="common">Yeast</name>
    <name type="synonym">Rhodosporidium toruloides</name>
    <dbReference type="NCBI Taxonomy" id="5286"/>
    <lineage>
        <taxon>Eukaryota</taxon>
        <taxon>Fungi</taxon>
        <taxon>Dikarya</taxon>
        <taxon>Basidiomycota</taxon>
        <taxon>Pucciniomycotina</taxon>
        <taxon>Microbotryomycetes</taxon>
        <taxon>Sporidiobolales</taxon>
        <taxon>Sporidiobolaceae</taxon>
        <taxon>Rhodotorula</taxon>
    </lineage>
</organism>
<feature type="region of interest" description="Disordered" evidence="1">
    <location>
        <begin position="1"/>
        <end position="64"/>
    </location>
</feature>